<keyword evidence="11 18" id="KW-1133">Transmembrane helix</keyword>
<keyword evidence="5" id="KW-0349">Heme</keyword>
<dbReference type="OMA" id="GWSYRTF"/>
<keyword evidence="9" id="KW-0521">NADP</keyword>
<name>A0A1G4ME86_LACFM</name>
<evidence type="ECO:0000256" key="11">
    <source>
        <dbReference type="ARBA" id="ARBA00022989"/>
    </source>
</evidence>
<feature type="transmembrane region" description="Helical" evidence="18">
    <location>
        <begin position="231"/>
        <end position="252"/>
    </location>
</feature>
<dbReference type="GO" id="GO:0000293">
    <property type="term" value="F:ferric-chelate reductase activity"/>
    <property type="evidence" value="ECO:0007669"/>
    <property type="project" value="UniProtKB-ARBA"/>
</dbReference>
<feature type="chain" id="PRO_5009237308" evidence="19">
    <location>
        <begin position="19"/>
        <end position="711"/>
    </location>
</feature>
<proteinExistence type="inferred from homology"/>
<dbReference type="Gene3D" id="3.40.50.80">
    <property type="entry name" value="Nucleotide-binding domain of ferredoxin-NADP reductase (FNR) module"/>
    <property type="match status" value="1"/>
</dbReference>
<dbReference type="AlphaFoldDB" id="A0A1G4ME86"/>
<evidence type="ECO:0000256" key="5">
    <source>
        <dbReference type="ARBA" id="ARBA00022617"/>
    </source>
</evidence>
<comment type="subcellular location">
    <subcellularLocation>
        <location evidence="2">Membrane</location>
        <topology evidence="2">Multi-pass membrane protein</topology>
    </subcellularLocation>
</comment>
<evidence type="ECO:0000313" key="22">
    <source>
        <dbReference type="Proteomes" id="UP000190831"/>
    </source>
</evidence>
<feature type="transmembrane region" description="Helical" evidence="18">
    <location>
        <begin position="373"/>
        <end position="394"/>
    </location>
</feature>
<feature type="transmembrane region" description="Helical" evidence="18">
    <location>
        <begin position="272"/>
        <end position="298"/>
    </location>
</feature>
<keyword evidence="10" id="KW-0249">Electron transport</keyword>
<feature type="signal peptide" evidence="19">
    <location>
        <begin position="1"/>
        <end position="18"/>
    </location>
</feature>
<dbReference type="SUPFAM" id="SSF52343">
    <property type="entry name" value="Ferredoxin reductase-like, C-terminal NADP-linked domain"/>
    <property type="match status" value="1"/>
</dbReference>
<dbReference type="EMBL" id="LT598490">
    <property type="protein sequence ID" value="SCW02167.1"/>
    <property type="molecule type" value="Genomic_DNA"/>
</dbReference>
<dbReference type="InterPro" id="IPR039261">
    <property type="entry name" value="FNR_nucleotide-bd"/>
</dbReference>
<dbReference type="Pfam" id="PF08022">
    <property type="entry name" value="FAD_binding_8"/>
    <property type="match status" value="1"/>
</dbReference>
<keyword evidence="6" id="KW-0285">Flavoprotein</keyword>
<accession>A0A1G4ME86</accession>
<keyword evidence="7 18" id="KW-0812">Transmembrane</keyword>
<keyword evidence="14" id="KW-0406">Ion transport</keyword>
<organism evidence="21 22">
    <name type="scientific">Lachancea fermentati</name>
    <name type="common">Zygosaccharomyces fermentati</name>
    <dbReference type="NCBI Taxonomy" id="4955"/>
    <lineage>
        <taxon>Eukaryota</taxon>
        <taxon>Fungi</taxon>
        <taxon>Dikarya</taxon>
        <taxon>Ascomycota</taxon>
        <taxon>Saccharomycotina</taxon>
        <taxon>Saccharomycetes</taxon>
        <taxon>Saccharomycetales</taxon>
        <taxon>Saccharomycetaceae</taxon>
        <taxon>Lachancea</taxon>
    </lineage>
</organism>
<dbReference type="GO" id="GO:0006826">
    <property type="term" value="P:iron ion transport"/>
    <property type="evidence" value="ECO:0007669"/>
    <property type="project" value="TreeGrafter"/>
</dbReference>
<feature type="compositionally biased region" description="Low complexity" evidence="17">
    <location>
        <begin position="608"/>
        <end position="622"/>
    </location>
</feature>
<dbReference type="GO" id="GO:0006879">
    <property type="term" value="P:intracellular iron ion homeostasis"/>
    <property type="evidence" value="ECO:0007669"/>
    <property type="project" value="TreeGrafter"/>
</dbReference>
<keyword evidence="13" id="KW-0408">Iron</keyword>
<dbReference type="Pfam" id="PF08030">
    <property type="entry name" value="NAD_binding_6"/>
    <property type="match status" value="1"/>
</dbReference>
<evidence type="ECO:0000256" key="18">
    <source>
        <dbReference type="SAM" id="Phobius"/>
    </source>
</evidence>
<keyword evidence="12" id="KW-0560">Oxidoreductase</keyword>
<evidence type="ECO:0000256" key="14">
    <source>
        <dbReference type="ARBA" id="ARBA00023065"/>
    </source>
</evidence>
<dbReference type="InterPro" id="IPR013130">
    <property type="entry name" value="Fe3_Rdtase_TM_dom"/>
</dbReference>
<keyword evidence="4" id="KW-0813">Transport</keyword>
<evidence type="ECO:0000256" key="17">
    <source>
        <dbReference type="SAM" id="MobiDB-lite"/>
    </source>
</evidence>
<reference evidence="22" key="1">
    <citation type="submission" date="2016-03" db="EMBL/GenBank/DDBJ databases">
        <authorList>
            <person name="Devillers H."/>
        </authorList>
    </citation>
    <scope>NUCLEOTIDE SEQUENCE [LARGE SCALE GENOMIC DNA]</scope>
</reference>
<feature type="transmembrane region" description="Helical" evidence="18">
    <location>
        <begin position="155"/>
        <end position="176"/>
    </location>
</feature>
<evidence type="ECO:0000256" key="1">
    <source>
        <dbReference type="ARBA" id="ARBA00001974"/>
    </source>
</evidence>
<feature type="transmembrane region" description="Helical" evidence="18">
    <location>
        <begin position="310"/>
        <end position="332"/>
    </location>
</feature>
<dbReference type="GO" id="GO:0015677">
    <property type="term" value="P:copper ion import"/>
    <property type="evidence" value="ECO:0007669"/>
    <property type="project" value="TreeGrafter"/>
</dbReference>
<evidence type="ECO:0000256" key="16">
    <source>
        <dbReference type="ARBA" id="ARBA00023180"/>
    </source>
</evidence>
<keyword evidence="16" id="KW-0325">Glycoprotein</keyword>
<dbReference type="SFLD" id="SFLDS00052">
    <property type="entry name" value="Ferric_Reductase_Domain"/>
    <property type="match status" value="1"/>
</dbReference>
<dbReference type="GO" id="GO:0005886">
    <property type="term" value="C:plasma membrane"/>
    <property type="evidence" value="ECO:0007669"/>
    <property type="project" value="TreeGrafter"/>
</dbReference>
<keyword evidence="5" id="KW-0479">Metal-binding</keyword>
<evidence type="ECO:0000256" key="9">
    <source>
        <dbReference type="ARBA" id="ARBA00022857"/>
    </source>
</evidence>
<dbReference type="InterPro" id="IPR013112">
    <property type="entry name" value="FAD-bd_8"/>
</dbReference>
<evidence type="ECO:0000256" key="3">
    <source>
        <dbReference type="ARBA" id="ARBA00006278"/>
    </source>
</evidence>
<evidence type="ECO:0000256" key="6">
    <source>
        <dbReference type="ARBA" id="ARBA00022630"/>
    </source>
</evidence>
<dbReference type="PANTHER" id="PTHR32361:SF9">
    <property type="entry name" value="FERRIC REDUCTASE TRANSMEMBRANE COMPONENT 3-RELATED"/>
    <property type="match status" value="1"/>
</dbReference>
<evidence type="ECO:0000256" key="7">
    <source>
        <dbReference type="ARBA" id="ARBA00022692"/>
    </source>
</evidence>
<sequence>MRVINAAVFVFFICLSYADYVTYNDGEYIGISCKATLLKTAIFCKTDTSKSYSCQCTDINALGSYVYCGYQNCHSDKEKKQFETFFQSKCPKITTKKMEQAYSNVTSYLVNTTSIANFNISKPVSVPVIYNKKYFGYYLNSAHARYDNFYDSMRMGAGLMGYWGLVFLCGIIVNLLSKFAPNLLLKIKKGTSQLAVTRWYRSFVSLPAVFSGRHSQRSVLGGVYPTRLESLVLFGFFVLCVLFEATRFHYVAHDVFWSNRKAQMGRYIGDRTAVLLVFMMNITYLFAGRNNIFIWLTGWKQSTFYIYHKWVGRMFLLTIFVHLVAMLCNSIYADLYASRSATSWWRWGSVSGVCGGIIVVQAFSWLRVRNYELFLYVHILMAVFFLVGAWRHIAYFGYTKWAYSTAAVWCFDFFMRLIRIASFGIKDAKIEIVSHETLQVTIEKKSYWPFFSGCFGYIYFVGTPVFWQSHPFTVVKTDNGDLRLYIKIKKGVTETIYKKLQDQPNCTGTIKIALEGPYGDEKPLETYDQVLLYTGGNGIPGPFTYVKKICETEKAKTKFIKLYWVIRHWHSIDWFLEELQSLQKYNNVETVIFVTKYHEAKVGEKLSNRNTSGSNSNSSVNEKNSDTVNEVVYTSWLDVIEKTLPHVDFREGRPSTSNLVTEDLQESLGQDVAIVTCAHGDMCDEIRQVVSKDALKRKEGRVDLFEELQTW</sequence>
<evidence type="ECO:0000256" key="2">
    <source>
        <dbReference type="ARBA" id="ARBA00004141"/>
    </source>
</evidence>
<dbReference type="CDD" id="cd06186">
    <property type="entry name" value="NOX_Duox_like_FAD_NADP"/>
    <property type="match status" value="1"/>
</dbReference>
<dbReference type="SFLD" id="SFLDG01168">
    <property type="entry name" value="Ferric_reductase_subgroup_(FRE"/>
    <property type="match status" value="1"/>
</dbReference>
<dbReference type="PANTHER" id="PTHR32361">
    <property type="entry name" value="FERRIC/CUPRIC REDUCTASE TRANSMEMBRANE COMPONENT"/>
    <property type="match status" value="1"/>
</dbReference>
<evidence type="ECO:0000256" key="8">
    <source>
        <dbReference type="ARBA" id="ARBA00022827"/>
    </source>
</evidence>
<evidence type="ECO:0000256" key="13">
    <source>
        <dbReference type="ARBA" id="ARBA00023004"/>
    </source>
</evidence>
<keyword evidence="22" id="KW-1185">Reference proteome</keyword>
<dbReference type="OrthoDB" id="4494341at2759"/>
<feature type="domain" description="FAD-binding FR-type" evidence="20">
    <location>
        <begin position="420"/>
        <end position="524"/>
    </location>
</feature>
<evidence type="ECO:0000256" key="10">
    <source>
        <dbReference type="ARBA" id="ARBA00022982"/>
    </source>
</evidence>
<dbReference type="InterPro" id="IPR051410">
    <property type="entry name" value="Ferric/Cupric_Reductase"/>
</dbReference>
<evidence type="ECO:0000256" key="12">
    <source>
        <dbReference type="ARBA" id="ARBA00023002"/>
    </source>
</evidence>
<dbReference type="Pfam" id="PF01794">
    <property type="entry name" value="Ferric_reduct"/>
    <property type="match status" value="1"/>
</dbReference>
<gene>
    <name evidence="21" type="ORF">LAFE_0F00452G</name>
</gene>
<dbReference type="PROSITE" id="PS51384">
    <property type="entry name" value="FAD_FR"/>
    <property type="match status" value="1"/>
</dbReference>
<evidence type="ECO:0000313" key="21">
    <source>
        <dbReference type="EMBL" id="SCW02167.1"/>
    </source>
</evidence>
<keyword evidence="19" id="KW-0732">Signal</keyword>
<evidence type="ECO:0000256" key="15">
    <source>
        <dbReference type="ARBA" id="ARBA00023136"/>
    </source>
</evidence>
<protein>
    <submittedName>
        <fullName evidence="21">LAFE_0F00452g1_1</fullName>
    </submittedName>
</protein>
<feature type="transmembrane region" description="Helical" evidence="18">
    <location>
        <begin position="446"/>
        <end position="467"/>
    </location>
</feature>
<dbReference type="Proteomes" id="UP000190831">
    <property type="component" value="Chromosome F"/>
</dbReference>
<feature type="transmembrane region" description="Helical" evidence="18">
    <location>
        <begin position="344"/>
        <end position="366"/>
    </location>
</feature>
<keyword evidence="8" id="KW-0274">FAD</keyword>
<feature type="region of interest" description="Disordered" evidence="17">
    <location>
        <begin position="606"/>
        <end position="625"/>
    </location>
</feature>
<evidence type="ECO:0000259" key="20">
    <source>
        <dbReference type="PROSITE" id="PS51384"/>
    </source>
</evidence>
<dbReference type="InterPro" id="IPR017927">
    <property type="entry name" value="FAD-bd_FR_type"/>
</dbReference>
<evidence type="ECO:0000256" key="4">
    <source>
        <dbReference type="ARBA" id="ARBA00022448"/>
    </source>
</evidence>
<comment type="cofactor">
    <cofactor evidence="1">
        <name>FAD</name>
        <dbReference type="ChEBI" id="CHEBI:57692"/>
    </cofactor>
</comment>
<comment type="similarity">
    <text evidence="3">Belongs to the ferric reductase (FRE) family.</text>
</comment>
<dbReference type="InterPro" id="IPR013121">
    <property type="entry name" value="Fe_red_NAD-bd_6"/>
</dbReference>
<evidence type="ECO:0000256" key="19">
    <source>
        <dbReference type="SAM" id="SignalP"/>
    </source>
</evidence>
<keyword evidence="15 18" id="KW-0472">Membrane</keyword>